<feature type="repeat" description="WD" evidence="3">
    <location>
        <begin position="854"/>
        <end position="895"/>
    </location>
</feature>
<dbReference type="InterPro" id="IPR027417">
    <property type="entry name" value="P-loop_NTPase"/>
</dbReference>
<evidence type="ECO:0000259" key="6">
    <source>
        <dbReference type="Pfam" id="PF26355"/>
    </source>
</evidence>
<dbReference type="InterPro" id="IPR015943">
    <property type="entry name" value="WD40/YVTN_repeat-like_dom_sf"/>
</dbReference>
<dbReference type="Pfam" id="PF00931">
    <property type="entry name" value="NB-ARC"/>
    <property type="match status" value="1"/>
</dbReference>
<dbReference type="InterPro" id="IPR058651">
    <property type="entry name" value="HTH_VMAP-M9"/>
</dbReference>
<dbReference type="Pfam" id="PF23414">
    <property type="entry name" value="Beta-prop_EML_2"/>
    <property type="match status" value="2"/>
</dbReference>
<dbReference type="InterPro" id="IPR001646">
    <property type="entry name" value="5peptide_repeat"/>
</dbReference>
<feature type="domain" description="EML-like second beta-propeller" evidence="5">
    <location>
        <begin position="945"/>
        <end position="1104"/>
    </location>
</feature>
<evidence type="ECO:0000313" key="7">
    <source>
        <dbReference type="EMBL" id="RCJ30684.1"/>
    </source>
</evidence>
<evidence type="ECO:0000259" key="5">
    <source>
        <dbReference type="Pfam" id="PF23414"/>
    </source>
</evidence>
<protein>
    <submittedName>
        <fullName evidence="7">Uncharacterized protein</fullName>
    </submittedName>
</protein>
<dbReference type="SUPFAM" id="SSF50978">
    <property type="entry name" value="WD40 repeat-like"/>
    <property type="match status" value="2"/>
</dbReference>
<dbReference type="CDD" id="cd00200">
    <property type="entry name" value="WD40"/>
    <property type="match status" value="2"/>
</dbReference>
<keyword evidence="1 3" id="KW-0853">WD repeat</keyword>
<feature type="repeat" description="WD" evidence="3">
    <location>
        <begin position="686"/>
        <end position="727"/>
    </location>
</feature>
<dbReference type="AlphaFoldDB" id="A0A367R584"/>
<sequence>MDLEDALHVANSVVFAKAGRRLNEVEVAILLGALQEQTYEQIAEVSGYSLSYIKRNVGPKLWNLLEQACGESVSKTNFRGALEHQWRRSLIDATQTQTLAVKQPNAAPPATATVTVLPQIWADWGEAMDITQFCGRTGELQTLEQWIVTERCRVVALLGIGGIGKSTLAVKLVQQIQTKFEVVVWRSLQNAPPFEEWLETVLPLLLRAQGEDVAVPSSLDGKLLKLRSGLRQKRCLLILDNVETILSAGQSAQYRAGYESYGQLFKEIGGVPHQSCLLLTSREKPREIVPLEGEQQAVRTFLLKGLNPEAGQELFRCKGNFAGTDSEWERLVTHYGGNPLALKLVAATTQDLFSGSIAEILNYVQQGFAVFDDIRDLLQHQFDRLSEIEQEMLFELAINREPVLLSKLNQDLVTQAARRRLPDAMQSLLRRSLIEKEGERFFLQPVVMEYATNQLVQCIFWEIASQSPERLKSHALIKAQAKDYVREMQKRLIVEPIAEQLQLQFGKSQSLEQQLKNLLEQQKQAPQPNYLAGNLLNLLVHLQSNLRGCDLSELAVWQADLRQVNLAGVNFRNADLTTSVFAETLSSVMSVSFNPDGSLLAIGDLDGKIYLWRVVDGQPVLTVQGHAGWIWAVTFSPDGKTLASCSHDWLIRLWDVQIPNLEHSNSANLDAASDSSHRPGTCLNTLRGHSHRVWTIAFSPDGQLLASGSDDQTIRLWNAQDGTCLAVLPGHTGGVTSVRFSPNGKLLASAGEDASIRLWSVDRRTTLKTLQGHSRWVRTVTFSPDGQLLASGSEDGTIRLWQVETGVCFKTLQGHTGWVTSLSFNPNGQTLASSSEDASVRLWNVQDGTCFKLLQGHSSCVWKVAFNPDGQILASGSADLSARLWDVQGGTCLKTFHGRTNGICSVSFSPDGSTLASGSYDALVRLWDMRQETCSRDLPGHTSWIWAVAVHPNGQLVASASNDQTVRLWNVRDGRCLRILHGHTGWVLSVAFSPDGQTLASASNDQTVRLWNVRDGRCLRTLHGHTGWAWAVTFSPDGQTLASGSNDHTVRLWDVRDGKCLRTLHGHTCWVLSVAFSPDGQTLATSSMDGSVRWWDVRDGRCLTTLNDHTNGVRCAAFSPNGRFLASGSDDQTIRLWNVREGTCQKVLQGHTSRVCSVQFSPIDVSLQSGADALLVSGSQDETIKLWNPTTGECLKTLRADRLYEGMNIQGATGLTVAQKTTLKALGAIEH</sequence>
<evidence type="ECO:0000256" key="1">
    <source>
        <dbReference type="ARBA" id="ARBA00022574"/>
    </source>
</evidence>
<feature type="repeat" description="WD" evidence="3">
    <location>
        <begin position="1106"/>
        <end position="1147"/>
    </location>
</feature>
<feature type="repeat" description="WD" evidence="3">
    <location>
        <begin position="896"/>
        <end position="937"/>
    </location>
</feature>
<feature type="repeat" description="WD" evidence="3">
    <location>
        <begin position="770"/>
        <end position="811"/>
    </location>
</feature>
<dbReference type="Gene3D" id="2.130.10.10">
    <property type="entry name" value="YVTN repeat-like/Quinoprotein amine dehydrogenase"/>
    <property type="match status" value="7"/>
</dbReference>
<feature type="repeat" description="WD" evidence="3">
    <location>
        <begin position="623"/>
        <end position="664"/>
    </location>
</feature>
<evidence type="ECO:0000313" key="8">
    <source>
        <dbReference type="Proteomes" id="UP000252085"/>
    </source>
</evidence>
<dbReference type="Pfam" id="PF00400">
    <property type="entry name" value="WD40"/>
    <property type="match status" value="4"/>
</dbReference>
<dbReference type="InterPro" id="IPR001680">
    <property type="entry name" value="WD40_rpt"/>
</dbReference>
<feature type="repeat" description="WD" evidence="3">
    <location>
        <begin position="581"/>
        <end position="622"/>
    </location>
</feature>
<comment type="caution">
    <text evidence="7">The sequence shown here is derived from an EMBL/GenBank/DDBJ whole genome shotgun (WGS) entry which is preliminary data.</text>
</comment>
<organism evidence="7 8">
    <name type="scientific">Nostoc punctiforme NIES-2108</name>
    <dbReference type="NCBI Taxonomy" id="1356359"/>
    <lineage>
        <taxon>Bacteria</taxon>
        <taxon>Bacillati</taxon>
        <taxon>Cyanobacteriota</taxon>
        <taxon>Cyanophyceae</taxon>
        <taxon>Nostocales</taxon>
        <taxon>Nostocaceae</taxon>
        <taxon>Nostoc</taxon>
    </lineage>
</organism>
<dbReference type="InterPro" id="IPR011047">
    <property type="entry name" value="Quinoprotein_ADH-like_sf"/>
</dbReference>
<feature type="repeat" description="WD" evidence="3">
    <location>
        <begin position="1022"/>
        <end position="1063"/>
    </location>
</feature>
<dbReference type="PROSITE" id="PS50294">
    <property type="entry name" value="WD_REPEATS_REGION"/>
    <property type="match status" value="14"/>
</dbReference>
<dbReference type="SMART" id="SM00320">
    <property type="entry name" value="WD40"/>
    <property type="match status" value="14"/>
</dbReference>
<dbReference type="InterPro" id="IPR019775">
    <property type="entry name" value="WD40_repeat_CS"/>
</dbReference>
<evidence type="ECO:0000256" key="3">
    <source>
        <dbReference type="PROSITE-ProRule" id="PRU00221"/>
    </source>
</evidence>
<dbReference type="InterPro" id="IPR020472">
    <property type="entry name" value="WD40_PAC1"/>
</dbReference>
<dbReference type="InterPro" id="IPR053299">
    <property type="entry name" value="ASTRA_WD_repeat"/>
</dbReference>
<dbReference type="InterPro" id="IPR036322">
    <property type="entry name" value="WD40_repeat_dom_sf"/>
</dbReference>
<feature type="repeat" description="WD" evidence="3">
    <location>
        <begin position="1064"/>
        <end position="1105"/>
    </location>
</feature>
<evidence type="ECO:0000256" key="2">
    <source>
        <dbReference type="ARBA" id="ARBA00022737"/>
    </source>
</evidence>
<feature type="repeat" description="WD" evidence="3">
    <location>
        <begin position="812"/>
        <end position="853"/>
    </location>
</feature>
<dbReference type="PRINTS" id="PR00364">
    <property type="entry name" value="DISEASERSIST"/>
</dbReference>
<dbReference type="InterPro" id="IPR002182">
    <property type="entry name" value="NB-ARC"/>
</dbReference>
<feature type="domain" description="NB-ARC" evidence="4">
    <location>
        <begin position="140"/>
        <end position="242"/>
    </location>
</feature>
<gene>
    <name evidence="7" type="ORF">A6769_32795</name>
</gene>
<dbReference type="PROSITE" id="PS00678">
    <property type="entry name" value="WD_REPEATS_1"/>
    <property type="match status" value="9"/>
</dbReference>
<evidence type="ECO:0000259" key="4">
    <source>
        <dbReference type="Pfam" id="PF00931"/>
    </source>
</evidence>
<dbReference type="GO" id="GO:0043531">
    <property type="term" value="F:ADP binding"/>
    <property type="evidence" value="ECO:0007669"/>
    <property type="project" value="InterPro"/>
</dbReference>
<dbReference type="EMBL" id="LXQE01000183">
    <property type="protein sequence ID" value="RCJ30684.1"/>
    <property type="molecule type" value="Genomic_DNA"/>
</dbReference>
<dbReference type="SUPFAM" id="SSF52540">
    <property type="entry name" value="P-loop containing nucleoside triphosphate hydrolases"/>
    <property type="match status" value="1"/>
</dbReference>
<feature type="repeat" description="WD" evidence="3">
    <location>
        <begin position="728"/>
        <end position="769"/>
    </location>
</feature>
<dbReference type="Gene3D" id="2.160.20.80">
    <property type="entry name" value="E3 ubiquitin-protein ligase SopA"/>
    <property type="match status" value="1"/>
</dbReference>
<feature type="repeat" description="WD" evidence="3">
    <location>
        <begin position="938"/>
        <end position="979"/>
    </location>
</feature>
<dbReference type="Pfam" id="PF00805">
    <property type="entry name" value="Pentapeptide"/>
    <property type="match status" value="1"/>
</dbReference>
<dbReference type="PROSITE" id="PS50082">
    <property type="entry name" value="WD_REPEATS_2"/>
    <property type="match status" value="14"/>
</dbReference>
<dbReference type="Proteomes" id="UP000252085">
    <property type="component" value="Unassembled WGS sequence"/>
</dbReference>
<dbReference type="PANTHER" id="PTHR44156">
    <property type="entry name" value="SUPERNUMERARY LIMBS, ISOFORM B-RELATED"/>
    <property type="match status" value="1"/>
</dbReference>
<dbReference type="SUPFAM" id="SSF50998">
    <property type="entry name" value="Quinoprotein alcohol dehydrogenase-like"/>
    <property type="match status" value="1"/>
</dbReference>
<dbReference type="FunFam" id="2.130.10.10:FF:000228">
    <property type="entry name" value="COMPASS-like H3K4 histone methylase component WDR5A"/>
    <property type="match status" value="1"/>
</dbReference>
<dbReference type="SUPFAM" id="SSF141571">
    <property type="entry name" value="Pentapeptide repeat-like"/>
    <property type="match status" value="1"/>
</dbReference>
<reference evidence="8" key="1">
    <citation type="submission" date="2016-04" db="EMBL/GenBank/DDBJ databases">
        <authorList>
            <person name="Tabuchi Yagui T.R."/>
        </authorList>
    </citation>
    <scope>NUCLEOTIDE SEQUENCE [LARGE SCALE GENOMIC DNA]</scope>
</reference>
<dbReference type="InterPro" id="IPR055442">
    <property type="entry name" value="Beta-prop_EML-like_2nd"/>
</dbReference>
<feature type="repeat" description="WD" evidence="3">
    <location>
        <begin position="980"/>
        <end position="1021"/>
    </location>
</feature>
<name>A0A367R584_NOSPU</name>
<feature type="domain" description="EML-like second beta-propeller" evidence="5">
    <location>
        <begin position="693"/>
        <end position="850"/>
    </location>
</feature>
<feature type="repeat" description="WD" evidence="3">
    <location>
        <begin position="1148"/>
        <end position="1197"/>
    </location>
</feature>
<dbReference type="PRINTS" id="PR00320">
    <property type="entry name" value="GPROTEINBRPT"/>
</dbReference>
<keyword evidence="2" id="KW-0677">Repeat</keyword>
<proteinExistence type="predicted"/>
<feature type="domain" description="vWA-MoxR associated protein N-terminal HTH" evidence="6">
    <location>
        <begin position="1"/>
        <end position="84"/>
    </location>
</feature>
<accession>A0A367R584</accession>
<dbReference type="Gene3D" id="3.40.50.300">
    <property type="entry name" value="P-loop containing nucleotide triphosphate hydrolases"/>
    <property type="match status" value="1"/>
</dbReference>
<dbReference type="Pfam" id="PF26355">
    <property type="entry name" value="HTH_VMAP-M9"/>
    <property type="match status" value="1"/>
</dbReference>